<dbReference type="EMBL" id="JAZDQT010000001">
    <property type="protein sequence ID" value="MEE1943943.1"/>
    <property type="molecule type" value="Genomic_DNA"/>
</dbReference>
<evidence type="ECO:0000313" key="3">
    <source>
        <dbReference type="Proteomes" id="UP001336835"/>
    </source>
</evidence>
<dbReference type="InterPro" id="IPR005901">
    <property type="entry name" value="GLPGLI"/>
</dbReference>
<feature type="chain" id="PRO_5046355295" evidence="1">
    <location>
        <begin position="20"/>
        <end position="314"/>
    </location>
</feature>
<keyword evidence="1" id="KW-0732">Signal</keyword>
<comment type="caution">
    <text evidence="2">The sequence shown here is derived from an EMBL/GenBank/DDBJ whole genome shotgun (WGS) entry which is preliminary data.</text>
</comment>
<keyword evidence="3" id="KW-1185">Reference proteome</keyword>
<evidence type="ECO:0000256" key="1">
    <source>
        <dbReference type="SAM" id="SignalP"/>
    </source>
</evidence>
<reference evidence="2 3" key="1">
    <citation type="submission" date="2024-01" db="EMBL/GenBank/DDBJ databases">
        <title>Pedobacter sp. nov., isolated from fresh soil.</title>
        <authorList>
            <person name="Le N.T.T."/>
        </authorList>
    </citation>
    <scope>NUCLEOTIDE SEQUENCE [LARGE SCALE GENOMIC DNA]</scope>
    <source>
        <strain evidence="2 3">KR3-3</strain>
    </source>
</reference>
<feature type="signal peptide" evidence="1">
    <location>
        <begin position="1"/>
        <end position="19"/>
    </location>
</feature>
<dbReference type="RefSeq" id="WP_330106331.1">
    <property type="nucleotide sequence ID" value="NZ_JAZDQT010000001.1"/>
</dbReference>
<protein>
    <submittedName>
        <fullName evidence="2">GLPGLI family protein</fullName>
    </submittedName>
</protein>
<evidence type="ECO:0000313" key="2">
    <source>
        <dbReference type="EMBL" id="MEE1943943.1"/>
    </source>
</evidence>
<dbReference type="Proteomes" id="UP001336835">
    <property type="component" value="Unassembled WGS sequence"/>
</dbReference>
<dbReference type="NCBIfam" id="TIGR01200">
    <property type="entry name" value="GLPGLI"/>
    <property type="match status" value="1"/>
</dbReference>
<dbReference type="Pfam" id="PF09697">
    <property type="entry name" value="Porph_ging"/>
    <property type="match status" value="1"/>
</dbReference>
<organism evidence="2 3">
    <name type="scientific">Pedobacter albus</name>
    <dbReference type="NCBI Taxonomy" id="3113905"/>
    <lineage>
        <taxon>Bacteria</taxon>
        <taxon>Pseudomonadati</taxon>
        <taxon>Bacteroidota</taxon>
        <taxon>Sphingobacteriia</taxon>
        <taxon>Sphingobacteriales</taxon>
        <taxon>Sphingobacteriaceae</taxon>
        <taxon>Pedobacter</taxon>
    </lineage>
</organism>
<gene>
    <name evidence="2" type="ORF">VRU48_02410</name>
</gene>
<sequence>MKAILSTILATAITTAAFAQSPDKALARVKYSFTHIQDTTQRDKPYTENMLLVIGKNASVYTSYDKLNSAIAMNQQLQEQIRNNAGGPQSISIKRTSSKPTNGLDYFFFVKENKFVTKERLFNNYLIEEEAPKISWKITKDTASFSGVHCQKATTHFKGRNWIAWYAPDMPFQSGPWKLNGLPGLIVEAYDEKKEVQFQFAGIDKVDETNVATTIEEKPISGNVVKVMGMDGADAYLGSEIKLPADALKTTQKELDKLKEARDKDPQGFLNAQLANSGIQGSFKMNTNTQMRPAGTAGPVKITINNPIELPEKK</sequence>
<accession>A0ABU7I3D5</accession>
<name>A0ABU7I3D5_9SPHI</name>
<proteinExistence type="predicted"/>